<name>A0A6A5ZSZ0_9PLEO</name>
<gene>
    <name evidence="1" type="ORF">BDV96DRAFT_640030</name>
</gene>
<dbReference type="Proteomes" id="UP000799770">
    <property type="component" value="Unassembled WGS sequence"/>
</dbReference>
<dbReference type="AlphaFoldDB" id="A0A6A5ZSZ0"/>
<dbReference type="EMBL" id="ML977311">
    <property type="protein sequence ID" value="KAF2121957.1"/>
    <property type="molecule type" value="Genomic_DNA"/>
</dbReference>
<evidence type="ECO:0000313" key="1">
    <source>
        <dbReference type="EMBL" id="KAF2121957.1"/>
    </source>
</evidence>
<evidence type="ECO:0000313" key="2">
    <source>
        <dbReference type="Proteomes" id="UP000799770"/>
    </source>
</evidence>
<organism evidence="1 2">
    <name type="scientific">Lophiotrema nucula</name>
    <dbReference type="NCBI Taxonomy" id="690887"/>
    <lineage>
        <taxon>Eukaryota</taxon>
        <taxon>Fungi</taxon>
        <taxon>Dikarya</taxon>
        <taxon>Ascomycota</taxon>
        <taxon>Pezizomycotina</taxon>
        <taxon>Dothideomycetes</taxon>
        <taxon>Pleosporomycetidae</taxon>
        <taxon>Pleosporales</taxon>
        <taxon>Lophiotremataceae</taxon>
        <taxon>Lophiotrema</taxon>
    </lineage>
</organism>
<accession>A0A6A5ZSZ0</accession>
<reference evidence="1" key="1">
    <citation type="journal article" date="2020" name="Stud. Mycol.">
        <title>101 Dothideomycetes genomes: a test case for predicting lifestyles and emergence of pathogens.</title>
        <authorList>
            <person name="Haridas S."/>
            <person name="Albert R."/>
            <person name="Binder M."/>
            <person name="Bloem J."/>
            <person name="Labutti K."/>
            <person name="Salamov A."/>
            <person name="Andreopoulos B."/>
            <person name="Baker S."/>
            <person name="Barry K."/>
            <person name="Bills G."/>
            <person name="Bluhm B."/>
            <person name="Cannon C."/>
            <person name="Castanera R."/>
            <person name="Culley D."/>
            <person name="Daum C."/>
            <person name="Ezra D."/>
            <person name="Gonzalez J."/>
            <person name="Henrissat B."/>
            <person name="Kuo A."/>
            <person name="Liang C."/>
            <person name="Lipzen A."/>
            <person name="Lutzoni F."/>
            <person name="Magnuson J."/>
            <person name="Mondo S."/>
            <person name="Nolan M."/>
            <person name="Ohm R."/>
            <person name="Pangilinan J."/>
            <person name="Park H.-J."/>
            <person name="Ramirez L."/>
            <person name="Alfaro M."/>
            <person name="Sun H."/>
            <person name="Tritt A."/>
            <person name="Yoshinaga Y."/>
            <person name="Zwiers L.-H."/>
            <person name="Turgeon B."/>
            <person name="Goodwin S."/>
            <person name="Spatafora J."/>
            <person name="Crous P."/>
            <person name="Grigoriev I."/>
        </authorList>
    </citation>
    <scope>NUCLEOTIDE SEQUENCE</scope>
    <source>
        <strain evidence="1">CBS 627.86</strain>
    </source>
</reference>
<keyword evidence="2" id="KW-1185">Reference proteome</keyword>
<sequence length="247" mass="27557">MALSRELSIVGSSFNVASIANISYCDPTIHSAETMRKRRRRLIQAINRYWAKAVKKKVAVDIRDLVGQHRSISEIRNSARQESLGLKTQTKNVCGESYRSELWAEPPMYQLNIDRSLRLPSRHLYPPLRTQPEKRSFSVSEADAKYPGTPVASTLARYITSHSPILRSQISHAPGSGMNAHVNVAPVQNNCRELAACPTGIVPGLKSRSRKHQPQVYDSLPRLLDAAVSLGKMSFRIWTWGLGVGEV</sequence>
<proteinExistence type="predicted"/>
<protein>
    <submittedName>
        <fullName evidence="1">Uncharacterized protein</fullName>
    </submittedName>
</protein>